<feature type="region of interest" description="Disordered" evidence="2">
    <location>
        <begin position="25"/>
        <end position="44"/>
    </location>
</feature>
<feature type="coiled-coil region" evidence="1">
    <location>
        <begin position="52"/>
        <end position="93"/>
    </location>
</feature>
<gene>
    <name evidence="3" type="ORF">TSPGSL018_29618</name>
</gene>
<accession>A0A061QP05</accession>
<feature type="region of interest" description="Disordered" evidence="2">
    <location>
        <begin position="96"/>
        <end position="121"/>
    </location>
</feature>
<protein>
    <submittedName>
        <fullName evidence="3">Uncharacterized protein</fullName>
    </submittedName>
</protein>
<proteinExistence type="predicted"/>
<feature type="region of interest" description="Disordered" evidence="2">
    <location>
        <begin position="235"/>
        <end position="286"/>
    </location>
</feature>
<feature type="non-terminal residue" evidence="3">
    <location>
        <position position="1"/>
    </location>
</feature>
<evidence type="ECO:0000256" key="2">
    <source>
        <dbReference type="SAM" id="MobiDB-lite"/>
    </source>
</evidence>
<sequence length="286" mass="29944">SAGEKLSDHDGRLAALHAAVEALNNGEKVELPPPAAPADPVDLGPLERRVAKKADAEDLLAAEKRIEDLEAAMKDAKGRAEAAARKADAAAEQLKAIEAPLGSGGGSRTRRTTTTTRTVTDSDIEDVRSELAELKAAVEVIKKKFQKAAASSDVDTLRDELDALRRSMDGKASQADLDALLLSGAAPSAAGGADEGAAEAVQVPPEEATTEGLAVAINEIRSQLNQLQSMLRVLQSRMDGKASEPERSHEGDHADRAGGEGARGHNKPHKGAEGHDHSDREAPPRP</sequence>
<reference evidence="3" key="1">
    <citation type="submission" date="2014-05" db="EMBL/GenBank/DDBJ databases">
        <title>The transcriptome of the halophilic microalga Tetraselmis sp. GSL018 isolated from the Great Salt Lake, Utah.</title>
        <authorList>
            <person name="Jinkerson R.E."/>
            <person name="D'Adamo S."/>
            <person name="Posewitz M.C."/>
        </authorList>
    </citation>
    <scope>NUCLEOTIDE SEQUENCE</scope>
    <source>
        <strain evidence="3">GSL018</strain>
    </source>
</reference>
<dbReference type="EMBL" id="GBEZ01027100">
    <property type="protein sequence ID" value="JAC60170.1"/>
    <property type="molecule type" value="Transcribed_RNA"/>
</dbReference>
<evidence type="ECO:0000256" key="1">
    <source>
        <dbReference type="SAM" id="Coils"/>
    </source>
</evidence>
<dbReference type="AlphaFoldDB" id="A0A061QP05"/>
<feature type="compositionally biased region" description="Low complexity" evidence="2">
    <location>
        <begin position="198"/>
        <end position="207"/>
    </location>
</feature>
<feature type="compositionally biased region" description="Basic and acidic residues" evidence="2">
    <location>
        <begin position="238"/>
        <end position="258"/>
    </location>
</feature>
<evidence type="ECO:0000313" key="3">
    <source>
        <dbReference type="EMBL" id="JAC60170.1"/>
    </source>
</evidence>
<feature type="coiled-coil region" evidence="1">
    <location>
        <begin position="124"/>
        <end position="174"/>
    </location>
</feature>
<keyword evidence="1" id="KW-0175">Coiled coil</keyword>
<feature type="region of interest" description="Disordered" evidence="2">
    <location>
        <begin position="186"/>
        <end position="209"/>
    </location>
</feature>
<name>A0A061QP05_9CHLO</name>
<feature type="compositionally biased region" description="Basic and acidic residues" evidence="2">
    <location>
        <begin position="270"/>
        <end position="286"/>
    </location>
</feature>
<dbReference type="Gene3D" id="1.10.287.1490">
    <property type="match status" value="1"/>
</dbReference>
<organism evidence="3">
    <name type="scientific">Tetraselmis sp. GSL018</name>
    <dbReference type="NCBI Taxonomy" id="582737"/>
    <lineage>
        <taxon>Eukaryota</taxon>
        <taxon>Viridiplantae</taxon>
        <taxon>Chlorophyta</taxon>
        <taxon>core chlorophytes</taxon>
        <taxon>Chlorodendrophyceae</taxon>
        <taxon>Chlorodendrales</taxon>
        <taxon>Chlorodendraceae</taxon>
        <taxon>Tetraselmis</taxon>
    </lineage>
</organism>